<dbReference type="STRING" id="295068.MAQ5080_00408"/>
<reference evidence="1 2" key="1">
    <citation type="submission" date="2016-06" db="EMBL/GenBank/DDBJ databases">
        <authorList>
            <person name="Kjaerup R.B."/>
            <person name="Dalgaard T.S."/>
            <person name="Juul-Madsen H.R."/>
        </authorList>
    </citation>
    <scope>NUCLEOTIDE SEQUENCE [LARGE SCALE GENOMIC DNA]</scope>
    <source>
        <strain evidence="1 2">CECT 5080</strain>
    </source>
</reference>
<organism evidence="1 2">
    <name type="scientific">Marinomonas aquimarina</name>
    <dbReference type="NCBI Taxonomy" id="295068"/>
    <lineage>
        <taxon>Bacteria</taxon>
        <taxon>Pseudomonadati</taxon>
        <taxon>Pseudomonadota</taxon>
        <taxon>Gammaproteobacteria</taxon>
        <taxon>Oceanospirillales</taxon>
        <taxon>Oceanospirillaceae</taxon>
        <taxon>Marinomonas</taxon>
    </lineage>
</organism>
<dbReference type="Proteomes" id="UP000092627">
    <property type="component" value="Unassembled WGS sequence"/>
</dbReference>
<sequence length="77" mass="8966">MTNAAEVKPVLKDFFARPVEEQQDFLQQTWCNECMEMDLGMKNPQEFEAGDRTWIEGECVKCGTKIITELVFEDDEE</sequence>
<dbReference type="OrthoDB" id="6120657at2"/>
<evidence type="ECO:0000313" key="2">
    <source>
        <dbReference type="Proteomes" id="UP000092627"/>
    </source>
</evidence>
<dbReference type="AlphaFoldDB" id="A0A1A8T2P6"/>
<accession>A0A1A8T2P6</accession>
<keyword evidence="2" id="KW-1185">Reference proteome</keyword>
<protein>
    <submittedName>
        <fullName evidence="1">Uncharacterized protein</fullName>
    </submittedName>
</protein>
<dbReference type="EMBL" id="FLOC01000002">
    <property type="protein sequence ID" value="SBS26033.1"/>
    <property type="molecule type" value="Genomic_DNA"/>
</dbReference>
<proteinExistence type="predicted"/>
<gene>
    <name evidence="1" type="ORF">MAQ5080_00408</name>
</gene>
<dbReference type="RefSeq" id="WP_067205554.1">
    <property type="nucleotide sequence ID" value="NZ_FLOC01000002.1"/>
</dbReference>
<name>A0A1A8T2P6_9GAMM</name>
<evidence type="ECO:0000313" key="1">
    <source>
        <dbReference type="EMBL" id="SBS26033.1"/>
    </source>
</evidence>